<feature type="non-terminal residue" evidence="1">
    <location>
        <position position="32"/>
    </location>
</feature>
<dbReference type="EMBL" id="UINC01222680">
    <property type="protein sequence ID" value="SVE51567.1"/>
    <property type="molecule type" value="Genomic_DNA"/>
</dbReference>
<name>A0A383E400_9ZZZZ</name>
<dbReference type="AlphaFoldDB" id="A0A383E400"/>
<gene>
    <name evidence="1" type="ORF">METZ01_LOCUS504421</name>
</gene>
<proteinExistence type="predicted"/>
<organism evidence="1">
    <name type="scientific">marine metagenome</name>
    <dbReference type="NCBI Taxonomy" id="408172"/>
    <lineage>
        <taxon>unclassified sequences</taxon>
        <taxon>metagenomes</taxon>
        <taxon>ecological metagenomes</taxon>
    </lineage>
</organism>
<sequence>MNEESSVPFTEFWAWLQALPISEHIGFTWWFP</sequence>
<reference evidence="1" key="1">
    <citation type="submission" date="2018-05" db="EMBL/GenBank/DDBJ databases">
        <authorList>
            <person name="Lanie J.A."/>
            <person name="Ng W.-L."/>
            <person name="Kazmierczak K.M."/>
            <person name="Andrzejewski T.M."/>
            <person name="Davidsen T.M."/>
            <person name="Wayne K.J."/>
            <person name="Tettelin H."/>
            <person name="Glass J.I."/>
            <person name="Rusch D."/>
            <person name="Podicherti R."/>
            <person name="Tsui H.-C.T."/>
            <person name="Winkler M.E."/>
        </authorList>
    </citation>
    <scope>NUCLEOTIDE SEQUENCE</scope>
</reference>
<protein>
    <submittedName>
        <fullName evidence="1">Uncharacterized protein</fullName>
    </submittedName>
</protein>
<evidence type="ECO:0000313" key="1">
    <source>
        <dbReference type="EMBL" id="SVE51567.1"/>
    </source>
</evidence>
<accession>A0A383E400</accession>